<comment type="caution">
    <text evidence="1">The sequence shown here is derived from an EMBL/GenBank/DDBJ whole genome shotgun (WGS) entry which is preliminary data.</text>
</comment>
<evidence type="ECO:0000313" key="2">
    <source>
        <dbReference type="Proteomes" id="UP000639606"/>
    </source>
</evidence>
<organism evidence="1 2">
    <name type="scientific">Saccharothrix coeruleofusca</name>
    <dbReference type="NCBI Taxonomy" id="33919"/>
    <lineage>
        <taxon>Bacteria</taxon>
        <taxon>Bacillati</taxon>
        <taxon>Actinomycetota</taxon>
        <taxon>Actinomycetes</taxon>
        <taxon>Pseudonocardiales</taxon>
        <taxon>Pseudonocardiaceae</taxon>
        <taxon>Saccharothrix</taxon>
    </lineage>
</organism>
<reference evidence="1" key="1">
    <citation type="journal article" date="2014" name="Int. J. Syst. Evol. Microbiol.">
        <title>Complete genome sequence of Corynebacterium casei LMG S-19264T (=DSM 44701T), isolated from a smear-ripened cheese.</title>
        <authorList>
            <consortium name="US DOE Joint Genome Institute (JGI-PGF)"/>
            <person name="Walter F."/>
            <person name="Albersmeier A."/>
            <person name="Kalinowski J."/>
            <person name="Ruckert C."/>
        </authorList>
    </citation>
    <scope>NUCLEOTIDE SEQUENCE</scope>
    <source>
        <strain evidence="1">JCM 3313</strain>
    </source>
</reference>
<gene>
    <name evidence="1" type="ORF">GCM10010185_13770</name>
</gene>
<evidence type="ECO:0000313" key="1">
    <source>
        <dbReference type="EMBL" id="GGP43403.1"/>
    </source>
</evidence>
<keyword evidence="2" id="KW-1185">Reference proteome</keyword>
<dbReference type="RefSeq" id="WP_189222199.1">
    <property type="nucleotide sequence ID" value="NZ_BMRG01000002.1"/>
</dbReference>
<dbReference type="Proteomes" id="UP000639606">
    <property type="component" value="Unassembled WGS sequence"/>
</dbReference>
<sequence>MPASFPPTPLVKRCWCTGETQNTVRRRGSATGPLVPSAATGAQRRFEAALLTAVHRAMARMRRRRVAVRPTALIGCVQLDERVLGLRVHDAALDHLLAEALPSLAGGELLGVPGLRAHPGRDHLDLRAPGGEVRLLGVSRQRWRQARTAGLPPGPGEQLHPLERRALRAQAALPAELMSGVLRRLPLWRGAAWLDGVVVGDTVELYWRGGPPDDSVAAILADSSCGIPGTVALPHGVHDAIRGVVLSAVPEVPHRPEPEWAWTKWLAGTAPGPALTEHAVLAREVDLPDVWEQPAVRQALAHRDISSVYRVLVRHGVPPARIAALTGQPEVEVLDVVAGKAVEVYDTLVGIARGLGVPLGYMGLAHDEPVPAPTTCECALLDERDKRERFLAHAALISIGSAAVDSSRWGCRSRSCRTAPLSDAAILM</sequence>
<accession>A0A918ALQ2</accession>
<proteinExistence type="predicted"/>
<name>A0A918ALQ2_9PSEU</name>
<dbReference type="AlphaFoldDB" id="A0A918ALQ2"/>
<protein>
    <submittedName>
        <fullName evidence="1">Uncharacterized protein</fullName>
    </submittedName>
</protein>
<reference evidence="1" key="2">
    <citation type="submission" date="2020-09" db="EMBL/GenBank/DDBJ databases">
        <authorList>
            <person name="Sun Q."/>
            <person name="Ohkuma M."/>
        </authorList>
    </citation>
    <scope>NUCLEOTIDE SEQUENCE</scope>
    <source>
        <strain evidence="1">JCM 3313</strain>
    </source>
</reference>
<dbReference type="EMBL" id="BMRG01000002">
    <property type="protein sequence ID" value="GGP43403.1"/>
    <property type="molecule type" value="Genomic_DNA"/>
</dbReference>